<dbReference type="EMBL" id="LAFY01004287">
    <property type="protein sequence ID" value="KJX93369.1"/>
    <property type="molecule type" value="Genomic_DNA"/>
</dbReference>
<keyword evidence="3" id="KW-1185">Reference proteome</keyword>
<name>A0A0F4G7Q9_9PEZI</name>
<proteinExistence type="predicted"/>
<feature type="compositionally biased region" description="Polar residues" evidence="1">
    <location>
        <begin position="140"/>
        <end position="171"/>
    </location>
</feature>
<evidence type="ECO:0000256" key="1">
    <source>
        <dbReference type="SAM" id="MobiDB-lite"/>
    </source>
</evidence>
<gene>
    <name evidence="2" type="ORF">TI39_contig4328g00001</name>
</gene>
<dbReference type="Proteomes" id="UP000033647">
    <property type="component" value="Unassembled WGS sequence"/>
</dbReference>
<comment type="caution">
    <text evidence="2">The sequence shown here is derived from an EMBL/GenBank/DDBJ whole genome shotgun (WGS) entry which is preliminary data.</text>
</comment>
<organism evidence="2 3">
    <name type="scientific">Zymoseptoria brevis</name>
    <dbReference type="NCBI Taxonomy" id="1047168"/>
    <lineage>
        <taxon>Eukaryota</taxon>
        <taxon>Fungi</taxon>
        <taxon>Dikarya</taxon>
        <taxon>Ascomycota</taxon>
        <taxon>Pezizomycotina</taxon>
        <taxon>Dothideomycetes</taxon>
        <taxon>Dothideomycetidae</taxon>
        <taxon>Mycosphaerellales</taxon>
        <taxon>Mycosphaerellaceae</taxon>
        <taxon>Zymoseptoria</taxon>
    </lineage>
</organism>
<feature type="region of interest" description="Disordered" evidence="1">
    <location>
        <begin position="129"/>
        <end position="197"/>
    </location>
</feature>
<evidence type="ECO:0000313" key="3">
    <source>
        <dbReference type="Proteomes" id="UP000033647"/>
    </source>
</evidence>
<sequence>MDPDTLPVESYHHGMFDRVAAFETNFQYVNPVHIWSLFQTQLLPQSLSLPRLQPRPQVLIDQTVKMREGSSNSPHRLDDMLALPHSQNAQPSTTDVKATPASVPPSPAFDFSFGLCPFSVPSRPQPDFDWEAVSSVHEPPSSTQEASVSSTDTSAQHAFTNQGTATSTSLYPPQELSKPMESGCMGRATASRKRKRA</sequence>
<reference evidence="2 3" key="1">
    <citation type="submission" date="2015-03" db="EMBL/GenBank/DDBJ databases">
        <title>RNA-seq based gene annotation and comparative genomics of four Zymoseptoria species reveal species-specific pathogenicity related genes and transposable element activity.</title>
        <authorList>
            <person name="Grandaubert J."/>
            <person name="Bhattacharyya A."/>
            <person name="Stukenbrock E.H."/>
        </authorList>
    </citation>
    <scope>NUCLEOTIDE SEQUENCE [LARGE SCALE GENOMIC DNA]</scope>
    <source>
        <strain evidence="2 3">Zb18110</strain>
    </source>
</reference>
<dbReference type="AlphaFoldDB" id="A0A0F4G7Q9"/>
<evidence type="ECO:0000313" key="2">
    <source>
        <dbReference type="EMBL" id="KJX93369.1"/>
    </source>
</evidence>
<protein>
    <submittedName>
        <fullName evidence="2">Uncharacterized protein</fullName>
    </submittedName>
</protein>
<dbReference type="OrthoDB" id="10328218at2759"/>
<accession>A0A0F4G7Q9</accession>